<dbReference type="Gene3D" id="3.10.450.50">
    <property type="match status" value="1"/>
</dbReference>
<protein>
    <submittedName>
        <fullName evidence="1">Nuclear transport factor 2 family protein</fullName>
    </submittedName>
</protein>
<proteinExistence type="predicted"/>
<dbReference type="SUPFAM" id="SSF54427">
    <property type="entry name" value="NTF2-like"/>
    <property type="match status" value="1"/>
</dbReference>
<name>A0A4Y9SGY7_9BURK</name>
<evidence type="ECO:0000313" key="2">
    <source>
        <dbReference type="Proteomes" id="UP000297729"/>
    </source>
</evidence>
<gene>
    <name evidence="1" type="ORF">E4L98_16135</name>
</gene>
<dbReference type="InterPro" id="IPR039437">
    <property type="entry name" value="FrzH/put_lumazine-bd"/>
</dbReference>
<dbReference type="Pfam" id="PF12893">
    <property type="entry name" value="Lumazine_bd_2"/>
    <property type="match status" value="1"/>
</dbReference>
<dbReference type="AlphaFoldDB" id="A0A4Y9SGY7"/>
<comment type="caution">
    <text evidence="1">The sequence shown here is derived from an EMBL/GenBank/DDBJ whole genome shotgun (WGS) entry which is preliminary data.</text>
</comment>
<reference evidence="1 2" key="1">
    <citation type="submission" date="2019-03" db="EMBL/GenBank/DDBJ databases">
        <title>Draft Genome Sequence of Duganella callidus sp. nov., a Novel Duganella Species Isolated from Cultivated Soil.</title>
        <authorList>
            <person name="Raths R."/>
            <person name="Peta V."/>
            <person name="Bucking H."/>
        </authorList>
    </citation>
    <scope>NUCLEOTIDE SEQUENCE [LARGE SCALE GENOMIC DNA]</scope>
    <source>
        <strain evidence="1 2">DN04</strain>
    </source>
</reference>
<organism evidence="1 2">
    <name type="scientific">Duganella callida</name>
    <dbReference type="NCBI Taxonomy" id="2561932"/>
    <lineage>
        <taxon>Bacteria</taxon>
        <taxon>Pseudomonadati</taxon>
        <taxon>Pseudomonadota</taxon>
        <taxon>Betaproteobacteria</taxon>
        <taxon>Burkholderiales</taxon>
        <taxon>Oxalobacteraceae</taxon>
        <taxon>Telluria group</taxon>
        <taxon>Duganella</taxon>
    </lineage>
</organism>
<evidence type="ECO:0000313" key="1">
    <source>
        <dbReference type="EMBL" id="TFW19514.1"/>
    </source>
</evidence>
<dbReference type="InterPro" id="IPR032710">
    <property type="entry name" value="NTF2-like_dom_sf"/>
</dbReference>
<accession>A0A4Y9SGY7</accession>
<dbReference type="OrthoDB" id="5676998at2"/>
<sequence>MNHLEKIVDQYFHGVYHGDTALLASLFDADAQVYGMIDGQPYHKTAAAYIDGVGKRRSPASLGEPYRMKLLSIDLLGAIATVRLHSPMLGFDYHLYLTLAQRQDGWKIVNKTFNHQGA</sequence>
<dbReference type="RefSeq" id="WP_135202578.1">
    <property type="nucleotide sequence ID" value="NZ_SPVG01000167.1"/>
</dbReference>
<dbReference type="Proteomes" id="UP000297729">
    <property type="component" value="Unassembled WGS sequence"/>
</dbReference>
<dbReference type="EMBL" id="SPVG01000167">
    <property type="protein sequence ID" value="TFW19514.1"/>
    <property type="molecule type" value="Genomic_DNA"/>
</dbReference>
<keyword evidence="2" id="KW-1185">Reference proteome</keyword>